<organism evidence="1 2">
    <name type="scientific">Archangium lansingense</name>
    <dbReference type="NCBI Taxonomy" id="2995310"/>
    <lineage>
        <taxon>Bacteria</taxon>
        <taxon>Pseudomonadati</taxon>
        <taxon>Myxococcota</taxon>
        <taxon>Myxococcia</taxon>
        <taxon>Myxococcales</taxon>
        <taxon>Cystobacterineae</taxon>
        <taxon>Archangiaceae</taxon>
        <taxon>Archangium</taxon>
    </lineage>
</organism>
<dbReference type="Proteomes" id="UP001207654">
    <property type="component" value="Unassembled WGS sequence"/>
</dbReference>
<protein>
    <submittedName>
        <fullName evidence="1">Uncharacterized protein</fullName>
    </submittedName>
</protein>
<evidence type="ECO:0000313" key="2">
    <source>
        <dbReference type="Proteomes" id="UP001207654"/>
    </source>
</evidence>
<evidence type="ECO:0000313" key="1">
    <source>
        <dbReference type="EMBL" id="MCY1081203.1"/>
    </source>
</evidence>
<dbReference type="RefSeq" id="WP_267539808.1">
    <property type="nucleotide sequence ID" value="NZ_JAPNKA010000001.1"/>
</dbReference>
<name>A0ABT4AHQ2_9BACT</name>
<reference evidence="1 2" key="1">
    <citation type="submission" date="2022-11" db="EMBL/GenBank/DDBJ databases">
        <title>Minimal conservation of predation-associated metabolite biosynthetic gene clusters underscores biosynthetic potential of Myxococcota including descriptions for ten novel species: Archangium lansinium sp. nov., Myxococcus landrumus sp. nov., Nannocystis bai.</title>
        <authorList>
            <person name="Ahearne A."/>
            <person name="Stevens C."/>
            <person name="Phillips K."/>
        </authorList>
    </citation>
    <scope>NUCLEOTIDE SEQUENCE [LARGE SCALE GENOMIC DNA]</scope>
    <source>
        <strain evidence="1 2">MIWBW</strain>
    </source>
</reference>
<accession>A0ABT4AHQ2</accession>
<sequence length="96" mass="11339">MRRPESLYKYTVEVSPNAWRQMAHLPLATYQRIREELDAVAARMRPETPAPLPQKYVRPVETRSLLVENHIALYEVDTLRKRLTLREIAWRPVQGT</sequence>
<dbReference type="EMBL" id="JAPNKA010000001">
    <property type="protein sequence ID" value="MCY1081203.1"/>
    <property type="molecule type" value="Genomic_DNA"/>
</dbReference>
<proteinExistence type="predicted"/>
<keyword evidence="2" id="KW-1185">Reference proteome</keyword>
<gene>
    <name evidence="1" type="ORF">OV287_42805</name>
</gene>
<comment type="caution">
    <text evidence="1">The sequence shown here is derived from an EMBL/GenBank/DDBJ whole genome shotgun (WGS) entry which is preliminary data.</text>
</comment>